<evidence type="ECO:0000313" key="3">
    <source>
        <dbReference type="Proteomes" id="UP000076532"/>
    </source>
</evidence>
<dbReference type="AlphaFoldDB" id="A0A166RU47"/>
<name>A0A166RU47_9AGAM</name>
<protein>
    <submittedName>
        <fullName evidence="2">Uncharacterized protein</fullName>
    </submittedName>
</protein>
<sequence length="148" mass="15489">MANGPFTTAGSSKLHSPSPNQHASLLIHRGDLDCHIPGYLELRGGAAFHPKALVGRGAVAIGLALAVRAAVLAGACGHAVKPDRGASNTPSDVCPARKLTASPLLQPAPPIVVLEPTLRPYTHAVPGDALFQDLLVQNRHDRLKRRKG</sequence>
<evidence type="ECO:0000313" key="2">
    <source>
        <dbReference type="EMBL" id="KZP28655.1"/>
    </source>
</evidence>
<accession>A0A166RU47</accession>
<proteinExistence type="predicted"/>
<reference evidence="2 3" key="1">
    <citation type="journal article" date="2016" name="Mol. Biol. Evol.">
        <title>Comparative Genomics of Early-Diverging Mushroom-Forming Fungi Provides Insights into the Origins of Lignocellulose Decay Capabilities.</title>
        <authorList>
            <person name="Nagy L.G."/>
            <person name="Riley R."/>
            <person name="Tritt A."/>
            <person name="Adam C."/>
            <person name="Daum C."/>
            <person name="Floudas D."/>
            <person name="Sun H."/>
            <person name="Yadav J.S."/>
            <person name="Pangilinan J."/>
            <person name="Larsson K.H."/>
            <person name="Matsuura K."/>
            <person name="Barry K."/>
            <person name="Labutti K."/>
            <person name="Kuo R."/>
            <person name="Ohm R.A."/>
            <person name="Bhattacharya S.S."/>
            <person name="Shirouzu T."/>
            <person name="Yoshinaga Y."/>
            <person name="Martin F.M."/>
            <person name="Grigoriev I.V."/>
            <person name="Hibbett D.S."/>
        </authorList>
    </citation>
    <scope>NUCLEOTIDE SEQUENCE [LARGE SCALE GENOMIC DNA]</scope>
    <source>
        <strain evidence="2 3">CBS 109695</strain>
    </source>
</reference>
<feature type="region of interest" description="Disordered" evidence="1">
    <location>
        <begin position="1"/>
        <end position="22"/>
    </location>
</feature>
<dbReference type="Proteomes" id="UP000076532">
    <property type="component" value="Unassembled WGS sequence"/>
</dbReference>
<dbReference type="EMBL" id="KV417502">
    <property type="protein sequence ID" value="KZP28655.1"/>
    <property type="molecule type" value="Genomic_DNA"/>
</dbReference>
<gene>
    <name evidence="2" type="ORF">FIBSPDRAFT_885513</name>
</gene>
<evidence type="ECO:0000256" key="1">
    <source>
        <dbReference type="SAM" id="MobiDB-lite"/>
    </source>
</evidence>
<keyword evidence="3" id="KW-1185">Reference proteome</keyword>
<organism evidence="2 3">
    <name type="scientific">Athelia psychrophila</name>
    <dbReference type="NCBI Taxonomy" id="1759441"/>
    <lineage>
        <taxon>Eukaryota</taxon>
        <taxon>Fungi</taxon>
        <taxon>Dikarya</taxon>
        <taxon>Basidiomycota</taxon>
        <taxon>Agaricomycotina</taxon>
        <taxon>Agaricomycetes</taxon>
        <taxon>Agaricomycetidae</taxon>
        <taxon>Atheliales</taxon>
        <taxon>Atheliaceae</taxon>
        <taxon>Athelia</taxon>
    </lineage>
</organism>